<proteinExistence type="predicted"/>
<dbReference type="EMBL" id="CP000249">
    <property type="protein sequence ID" value="ABD10392.1"/>
    <property type="molecule type" value="Genomic_DNA"/>
</dbReference>
<sequence length="174" mass="18552">MARPPEVLFVCVHNAGRSQIGAALLDRHGRGLFRARSAGTAPAPAIHPGVVTVMAEVGIDLSRESPKRLTNEMVRDSIVVINMGCGDAVPSYPDTRYLTWKLDDPAECTLEEIRSIRDEIDARVRALVYSLGVAARVGLLKNQPGYTGIPPGGTDPDAWRYPPPVGAGAPDATA</sequence>
<evidence type="ECO:0000313" key="5">
    <source>
        <dbReference type="Proteomes" id="UP000001937"/>
    </source>
</evidence>
<dbReference type="Pfam" id="PF01451">
    <property type="entry name" value="LMWPc"/>
    <property type="match status" value="1"/>
</dbReference>
<dbReference type="eggNOG" id="COG0394">
    <property type="taxonomic scope" value="Bacteria"/>
</dbReference>
<dbReference type="SUPFAM" id="SSF52788">
    <property type="entry name" value="Phosphotyrosine protein phosphatases I"/>
    <property type="match status" value="1"/>
</dbReference>
<dbReference type="RefSeq" id="WP_011435460.1">
    <property type="nucleotide sequence ID" value="NC_007777.1"/>
</dbReference>
<keyword evidence="1" id="KW-0059">Arsenical resistance</keyword>
<dbReference type="CDD" id="cd16345">
    <property type="entry name" value="LMWP_ArsC"/>
    <property type="match status" value="1"/>
</dbReference>
<evidence type="ECO:0000256" key="1">
    <source>
        <dbReference type="ARBA" id="ARBA00022849"/>
    </source>
</evidence>
<dbReference type="InterPro" id="IPR023485">
    <property type="entry name" value="Ptyr_pPase"/>
</dbReference>
<dbReference type="InterPro" id="IPR036196">
    <property type="entry name" value="Ptyr_pPase_sf"/>
</dbReference>
<dbReference type="HOGENOM" id="CLU_071415_3_3_11"/>
<organism evidence="4 5">
    <name type="scientific">Frankia casuarinae (strain DSM 45818 / CECT 9043 / HFP020203 / CcI3)</name>
    <dbReference type="NCBI Taxonomy" id="106370"/>
    <lineage>
        <taxon>Bacteria</taxon>
        <taxon>Bacillati</taxon>
        <taxon>Actinomycetota</taxon>
        <taxon>Actinomycetes</taxon>
        <taxon>Frankiales</taxon>
        <taxon>Frankiaceae</taxon>
        <taxon>Frankia</taxon>
    </lineage>
</organism>
<dbReference type="Gene3D" id="3.40.50.2300">
    <property type="match status" value="1"/>
</dbReference>
<dbReference type="PhylomeDB" id="Q2JEA0"/>
<feature type="domain" description="Phosphotyrosine protein phosphatase I" evidence="3">
    <location>
        <begin position="5"/>
        <end position="130"/>
    </location>
</feature>
<dbReference type="STRING" id="106370.Francci3_1009"/>
<dbReference type="GO" id="GO:0046685">
    <property type="term" value="P:response to arsenic-containing substance"/>
    <property type="evidence" value="ECO:0007669"/>
    <property type="project" value="UniProtKB-KW"/>
</dbReference>
<accession>Q2JEA0</accession>
<feature type="region of interest" description="Disordered" evidence="2">
    <location>
        <begin position="148"/>
        <end position="174"/>
    </location>
</feature>
<protein>
    <submittedName>
        <fullName evidence="4">Protein tyrosine phosphatase</fullName>
    </submittedName>
</protein>
<gene>
    <name evidence="4" type="ordered locus">Francci3_1009</name>
</gene>
<evidence type="ECO:0000313" key="4">
    <source>
        <dbReference type="EMBL" id="ABD10392.1"/>
    </source>
</evidence>
<name>Q2JEA0_FRACC</name>
<reference evidence="4 5" key="1">
    <citation type="journal article" date="2007" name="Genome Res.">
        <title>Genome characteristics of facultatively symbiotic Frankia sp. strains reflect host range and host plant biogeography.</title>
        <authorList>
            <person name="Normand P."/>
            <person name="Lapierre P."/>
            <person name="Tisa L.S."/>
            <person name="Gogarten J.P."/>
            <person name="Alloisio N."/>
            <person name="Bagnarol E."/>
            <person name="Bassi C.A."/>
            <person name="Berry A.M."/>
            <person name="Bickhart D.M."/>
            <person name="Choisne N."/>
            <person name="Couloux A."/>
            <person name="Cournoyer B."/>
            <person name="Cruveiller S."/>
            <person name="Daubin V."/>
            <person name="Demange N."/>
            <person name="Francino M.P."/>
            <person name="Goltsman E."/>
            <person name="Huang Y."/>
            <person name="Kopp O.R."/>
            <person name="Labarre L."/>
            <person name="Lapidus A."/>
            <person name="Lavire C."/>
            <person name="Marechal J."/>
            <person name="Martinez M."/>
            <person name="Mastronunzio J.E."/>
            <person name="Mullin B.C."/>
            <person name="Niemann J."/>
            <person name="Pujic P."/>
            <person name="Rawnsley T."/>
            <person name="Rouy Z."/>
            <person name="Schenowitz C."/>
            <person name="Sellstedt A."/>
            <person name="Tavares F."/>
            <person name="Tomkins J.P."/>
            <person name="Vallenet D."/>
            <person name="Valverde C."/>
            <person name="Wall L.G."/>
            <person name="Wang Y."/>
            <person name="Medigue C."/>
            <person name="Benson D.R."/>
        </authorList>
    </citation>
    <scope>NUCLEOTIDE SEQUENCE [LARGE SCALE GENOMIC DNA]</scope>
    <source>
        <strain evidence="5">DSM 45818 / CECT 9043 / CcI3</strain>
    </source>
</reference>
<keyword evidence="5" id="KW-1185">Reference proteome</keyword>
<dbReference type="PANTHER" id="PTHR43428:SF1">
    <property type="entry name" value="ARSENATE REDUCTASE"/>
    <property type="match status" value="1"/>
</dbReference>
<dbReference type="SMART" id="SM00226">
    <property type="entry name" value="LMWPc"/>
    <property type="match status" value="1"/>
</dbReference>
<dbReference type="AlphaFoldDB" id="Q2JEA0"/>
<evidence type="ECO:0000256" key="2">
    <source>
        <dbReference type="SAM" id="MobiDB-lite"/>
    </source>
</evidence>
<dbReference type="Proteomes" id="UP000001937">
    <property type="component" value="Chromosome"/>
</dbReference>
<dbReference type="PANTHER" id="PTHR43428">
    <property type="entry name" value="ARSENATE REDUCTASE"/>
    <property type="match status" value="1"/>
</dbReference>
<evidence type="ECO:0000259" key="3">
    <source>
        <dbReference type="SMART" id="SM00226"/>
    </source>
</evidence>
<dbReference type="KEGG" id="fra:Francci3_1009"/>